<evidence type="ECO:0000256" key="6">
    <source>
        <dbReference type="SAM" id="MobiDB-lite"/>
    </source>
</evidence>
<keyword evidence="10" id="KW-1185">Reference proteome</keyword>
<dbReference type="InterPro" id="IPR036383">
    <property type="entry name" value="TSP1_rpt_sf"/>
</dbReference>
<feature type="compositionally biased region" description="Basic and acidic residues" evidence="6">
    <location>
        <begin position="269"/>
        <end position="285"/>
    </location>
</feature>
<reference evidence="9 10" key="1">
    <citation type="submission" date="2024-02" db="EMBL/GenBank/DDBJ databases">
        <title>Chromosome-scale genome assembly of the rough periwinkle Littorina saxatilis.</title>
        <authorList>
            <person name="De Jode A."/>
            <person name="Faria R."/>
            <person name="Formenti G."/>
            <person name="Sims Y."/>
            <person name="Smith T.P."/>
            <person name="Tracey A."/>
            <person name="Wood J.M.D."/>
            <person name="Zagrodzka Z.B."/>
            <person name="Johannesson K."/>
            <person name="Butlin R.K."/>
            <person name="Leder E.H."/>
        </authorList>
    </citation>
    <scope>NUCLEOTIDE SEQUENCE [LARGE SCALE GENOMIC DNA]</scope>
    <source>
        <strain evidence="9">Snail1</strain>
        <tissue evidence="9">Muscle</tissue>
    </source>
</reference>
<evidence type="ECO:0000256" key="5">
    <source>
        <dbReference type="ARBA" id="ARBA00023157"/>
    </source>
</evidence>
<comment type="subcellular location">
    <subcellularLocation>
        <location evidence="1">Secreted</location>
    </subcellularLocation>
</comment>
<feature type="region of interest" description="Disordered" evidence="6">
    <location>
        <begin position="176"/>
        <end position="348"/>
    </location>
</feature>
<dbReference type="GO" id="GO:0005576">
    <property type="term" value="C:extracellular region"/>
    <property type="evidence" value="ECO:0007669"/>
    <property type="project" value="UniProtKB-SubCell"/>
</dbReference>
<dbReference type="PROSITE" id="PS50092">
    <property type="entry name" value="TSP1"/>
    <property type="match status" value="5"/>
</dbReference>
<feature type="compositionally biased region" description="Low complexity" evidence="6">
    <location>
        <begin position="321"/>
        <end position="337"/>
    </location>
</feature>
<feature type="compositionally biased region" description="Basic residues" evidence="6">
    <location>
        <begin position="287"/>
        <end position="320"/>
    </location>
</feature>
<evidence type="ECO:0000256" key="2">
    <source>
        <dbReference type="ARBA" id="ARBA00022525"/>
    </source>
</evidence>
<dbReference type="Proteomes" id="UP001374579">
    <property type="component" value="Unassembled WGS sequence"/>
</dbReference>
<keyword evidence="5" id="KW-1015">Disulfide bond</keyword>
<name>A0AAN9C2L3_9CAEN</name>
<dbReference type="Pfam" id="PF19030">
    <property type="entry name" value="TSP1_ADAMTS"/>
    <property type="match status" value="6"/>
</dbReference>
<dbReference type="SUPFAM" id="SSF82895">
    <property type="entry name" value="TSP-1 type 1 repeat"/>
    <property type="match status" value="5"/>
</dbReference>
<sequence>MASAGTGKGSSTVLLSRILCVFLILQDVGCDGILGSGAMVDQCGICGGEGSTCRVISGIYTRMRLDHGYHHMTTIPEGACNINITELSSSRNYIALSTEAGLDIVNSNRQLRATGEYGGAGTVFDYRRRSGRSCPGVCIFADGPLNQPVEVKLLSYDRNPGIMYHFMVPQDTATAVMSSATSTHNNHPHHHSNHSSHHKTHHGHRSHQHQHTDAHSTKHSSQTGASSDSVHVKIRTRNSHRERHKHPNENLASLSVSEPESADDATASLKDEPASLRRREQEVRSKYPQHHRSQHRQQHHQRQQQHHHRQHQQGQHHQRQHNSNQQHDLNRQRQQQLQHERQPLAPSPPAAVVVATNTGHETPLQSRSSAVPRQANVASAPLFVPPEQEGAPIEYRHYYHVDSDDYRRLAQTAGYSALDGPQPLARNEVEVPGGAGAEALRKPNFIPATRQAQRWWGSSSDRRRGGGGVGNSNAVNNAVGDVPLSVPASGFFTWTISGFTPCSHPCGGGTQQTVVVCMKSDTRVVVIAENCDPDARPSPTTVECNSQPCDARWTAADWSQCSVTCGNGVQTRQVECKQRISPTLHLSVSADTCSDRKPPVTQFCRRPPCFQWRASNWTKCSTNCGLGERTRTISCVSGEGQAVPAARCSPERPKAREICDMGSCAKGWYYTRWTKGCSPDCGGKTHKTRKVYCAADDGGTLPGDRCPADKKPRTRKACGVAKPCGGKWFSGPWSKCNSTCGEAWRAREVTCMKKHGRRLWSVVGKENCLRKERPPTKEMCTDLPLCQPEWYMTHWSECSKPCGTGSKLREVKCLHATLQPSTTCNGKRKPKERRVCNTKSCDNSTSSQHQHTNDYDARPQRPPERLQESSRPNTTYHQRYHRNRTKQPSALKAASAPAEITLQKDFRSAMGDASEERHDHHPKGHEHQGHRQHHDHIHTTTSTPTTNNKNTDTKTAVTTGQPAVQTNTPDQTHHENCTDTPNSRWCMFVSQARLCGYNHYKKRCCKTCTKYNLHH</sequence>
<dbReference type="PRINTS" id="PR01857">
    <property type="entry name" value="ADAMTSFAMILY"/>
</dbReference>
<feature type="compositionally biased region" description="Basic and acidic residues" evidence="6">
    <location>
        <begin position="914"/>
        <end position="929"/>
    </location>
</feature>
<dbReference type="AlphaFoldDB" id="A0AAN9C2L3"/>
<comment type="caution">
    <text evidence="9">The sequence shown here is derived from an EMBL/GenBank/DDBJ whole genome shotgun (WGS) entry which is preliminary data.</text>
</comment>
<feature type="compositionally biased region" description="Low complexity" evidence="6">
    <location>
        <begin position="176"/>
        <end position="185"/>
    </location>
</feature>
<feature type="compositionally biased region" description="Low complexity" evidence="6">
    <location>
        <begin position="939"/>
        <end position="956"/>
    </location>
</feature>
<dbReference type="Pfam" id="PF05986">
    <property type="entry name" value="ADAMTS_spacer1"/>
    <property type="match status" value="1"/>
</dbReference>
<dbReference type="InterPro" id="IPR000884">
    <property type="entry name" value="TSP1_rpt"/>
</dbReference>
<dbReference type="InterPro" id="IPR013273">
    <property type="entry name" value="ADAMTS/ADAMTS-like"/>
</dbReference>
<dbReference type="InterPro" id="IPR010294">
    <property type="entry name" value="ADAMTS_spacer1"/>
</dbReference>
<evidence type="ECO:0000259" key="8">
    <source>
        <dbReference type="PROSITE" id="PS50900"/>
    </source>
</evidence>
<dbReference type="FunFam" id="2.20.100.10:FF:000005">
    <property type="entry name" value="ADAM metallopeptidase with thrombospondin type 1 motif 9"/>
    <property type="match status" value="1"/>
</dbReference>
<evidence type="ECO:0000256" key="3">
    <source>
        <dbReference type="ARBA" id="ARBA00022729"/>
    </source>
</evidence>
<protein>
    <recommendedName>
        <fullName evidence="8">PLAC domain-containing protein</fullName>
    </recommendedName>
</protein>
<dbReference type="EMBL" id="JBAMIC010000001">
    <property type="protein sequence ID" value="KAK7116247.1"/>
    <property type="molecule type" value="Genomic_DNA"/>
</dbReference>
<feature type="compositionally biased region" description="Polar residues" evidence="6">
    <location>
        <begin position="219"/>
        <end position="229"/>
    </location>
</feature>
<evidence type="ECO:0000256" key="4">
    <source>
        <dbReference type="ARBA" id="ARBA00022737"/>
    </source>
</evidence>
<feature type="region of interest" description="Disordered" evidence="6">
    <location>
        <begin position="835"/>
        <end position="956"/>
    </location>
</feature>
<evidence type="ECO:0000313" key="10">
    <source>
        <dbReference type="Proteomes" id="UP001374579"/>
    </source>
</evidence>
<feature type="region of interest" description="Disordered" evidence="6">
    <location>
        <begin position="452"/>
        <end position="477"/>
    </location>
</feature>
<keyword evidence="2" id="KW-0964">Secreted</keyword>
<keyword evidence="3 7" id="KW-0732">Signal</keyword>
<accession>A0AAN9C2L3</accession>
<organism evidence="9 10">
    <name type="scientific">Littorina saxatilis</name>
    <dbReference type="NCBI Taxonomy" id="31220"/>
    <lineage>
        <taxon>Eukaryota</taxon>
        <taxon>Metazoa</taxon>
        <taxon>Spiralia</taxon>
        <taxon>Lophotrochozoa</taxon>
        <taxon>Mollusca</taxon>
        <taxon>Gastropoda</taxon>
        <taxon>Caenogastropoda</taxon>
        <taxon>Littorinimorpha</taxon>
        <taxon>Littorinoidea</taxon>
        <taxon>Littorinidae</taxon>
        <taxon>Littorina</taxon>
    </lineage>
</organism>
<dbReference type="PROSITE" id="PS50900">
    <property type="entry name" value="PLAC"/>
    <property type="match status" value="1"/>
</dbReference>
<feature type="signal peptide" evidence="7">
    <location>
        <begin position="1"/>
        <end position="30"/>
    </location>
</feature>
<feature type="domain" description="PLAC" evidence="8">
    <location>
        <begin position="973"/>
        <end position="1012"/>
    </location>
</feature>
<evidence type="ECO:0000313" key="9">
    <source>
        <dbReference type="EMBL" id="KAK7116247.1"/>
    </source>
</evidence>
<proteinExistence type="predicted"/>
<evidence type="ECO:0000256" key="7">
    <source>
        <dbReference type="SAM" id="SignalP"/>
    </source>
</evidence>
<feature type="compositionally biased region" description="Basic residues" evidence="6">
    <location>
        <begin position="232"/>
        <end position="246"/>
    </location>
</feature>
<dbReference type="Gene3D" id="2.60.120.830">
    <property type="match status" value="1"/>
</dbReference>
<dbReference type="InterPro" id="IPR050439">
    <property type="entry name" value="ADAMTS_ADAMTS-like"/>
</dbReference>
<gene>
    <name evidence="9" type="ORF">V1264_001963</name>
</gene>
<feature type="compositionally biased region" description="Basic and acidic residues" evidence="6">
    <location>
        <begin position="851"/>
        <end position="868"/>
    </location>
</feature>
<dbReference type="PANTHER" id="PTHR13723">
    <property type="entry name" value="ADAMTS A DISINTEGRIN AND METALLOPROTEASE WITH THROMBOSPONDIN MOTIFS PROTEASE"/>
    <property type="match status" value="1"/>
</dbReference>
<feature type="chain" id="PRO_5042997371" description="PLAC domain-containing protein" evidence="7">
    <location>
        <begin position="31"/>
        <end position="1015"/>
    </location>
</feature>
<dbReference type="SMART" id="SM00209">
    <property type="entry name" value="TSP1"/>
    <property type="match status" value="6"/>
</dbReference>
<dbReference type="PANTHER" id="PTHR13723:SF281">
    <property type="entry name" value="PAPILIN"/>
    <property type="match status" value="1"/>
</dbReference>
<dbReference type="Pfam" id="PF08686">
    <property type="entry name" value="PLAC"/>
    <property type="match status" value="1"/>
</dbReference>
<keyword evidence="4" id="KW-0677">Repeat</keyword>
<evidence type="ECO:0000256" key="1">
    <source>
        <dbReference type="ARBA" id="ARBA00004613"/>
    </source>
</evidence>
<dbReference type="GO" id="GO:0030198">
    <property type="term" value="P:extracellular matrix organization"/>
    <property type="evidence" value="ECO:0007669"/>
    <property type="project" value="InterPro"/>
</dbReference>
<dbReference type="InterPro" id="IPR010909">
    <property type="entry name" value="PLAC"/>
</dbReference>
<feature type="compositionally biased region" description="Polar residues" evidence="6">
    <location>
        <begin position="837"/>
        <end position="850"/>
    </location>
</feature>
<feature type="compositionally biased region" description="Basic residues" evidence="6">
    <location>
        <begin position="186"/>
        <end position="209"/>
    </location>
</feature>
<dbReference type="Gene3D" id="2.20.100.10">
    <property type="entry name" value="Thrombospondin type-1 (TSP1) repeat"/>
    <property type="match status" value="4"/>
</dbReference>